<dbReference type="RefSeq" id="XP_007779543.1">
    <property type="nucleotide sequence ID" value="XM_007781353.1"/>
</dbReference>
<reference evidence="3" key="1">
    <citation type="submission" date="2012-06" db="EMBL/GenBank/DDBJ databases">
        <title>The genome sequence of Coniosporium apollinis CBS 100218.</title>
        <authorList>
            <consortium name="The Broad Institute Genome Sequencing Platform"/>
            <person name="Cuomo C."/>
            <person name="Gorbushina A."/>
            <person name="Noack S."/>
            <person name="Walker B."/>
            <person name="Young S.K."/>
            <person name="Zeng Q."/>
            <person name="Gargeya S."/>
            <person name="Fitzgerald M."/>
            <person name="Haas B."/>
            <person name="Abouelleil A."/>
            <person name="Alvarado L."/>
            <person name="Arachchi H.M."/>
            <person name="Berlin A.M."/>
            <person name="Chapman S.B."/>
            <person name="Goldberg J."/>
            <person name="Griggs A."/>
            <person name="Gujja S."/>
            <person name="Hansen M."/>
            <person name="Howarth C."/>
            <person name="Imamovic A."/>
            <person name="Larimer J."/>
            <person name="McCowan C."/>
            <person name="Montmayeur A."/>
            <person name="Murphy C."/>
            <person name="Neiman D."/>
            <person name="Pearson M."/>
            <person name="Priest M."/>
            <person name="Roberts A."/>
            <person name="Saif S."/>
            <person name="Shea T."/>
            <person name="Sisk P."/>
            <person name="Sykes S."/>
            <person name="Wortman J."/>
            <person name="Nusbaum C."/>
            <person name="Birren B."/>
        </authorList>
    </citation>
    <scope>NUCLEOTIDE SEQUENCE [LARGE SCALE GENOMIC DNA]</scope>
    <source>
        <strain evidence="3">CBS 100218</strain>
    </source>
</reference>
<organism evidence="2 3">
    <name type="scientific">Coniosporium apollinis (strain CBS 100218)</name>
    <name type="common">Rock-inhabiting black yeast</name>
    <dbReference type="NCBI Taxonomy" id="1168221"/>
    <lineage>
        <taxon>Eukaryota</taxon>
        <taxon>Fungi</taxon>
        <taxon>Dikarya</taxon>
        <taxon>Ascomycota</taxon>
        <taxon>Pezizomycotina</taxon>
        <taxon>Dothideomycetes</taxon>
        <taxon>Dothideomycetes incertae sedis</taxon>
        <taxon>Coniosporium</taxon>
    </lineage>
</organism>
<evidence type="ECO:0000256" key="1">
    <source>
        <dbReference type="SAM" id="MobiDB-lite"/>
    </source>
</evidence>
<dbReference type="Proteomes" id="UP000016924">
    <property type="component" value="Unassembled WGS sequence"/>
</dbReference>
<evidence type="ECO:0000313" key="2">
    <source>
        <dbReference type="EMBL" id="EON64226.1"/>
    </source>
</evidence>
<keyword evidence="3" id="KW-1185">Reference proteome</keyword>
<dbReference type="AlphaFoldDB" id="R7YRF5"/>
<gene>
    <name evidence="2" type="ORF">W97_03456</name>
</gene>
<feature type="region of interest" description="Disordered" evidence="1">
    <location>
        <begin position="1"/>
        <end position="34"/>
    </location>
</feature>
<evidence type="ECO:0000313" key="3">
    <source>
        <dbReference type="Proteomes" id="UP000016924"/>
    </source>
</evidence>
<sequence length="156" mass="16818">MGDEGDDEDDEADEADVEVPSPFAGDEVLPIGEDDGRELKVLEDVPRVEELESPSTAARSKLQIEDPATAVSLPPMGVNIVLFAPGQATDACAAKLVVDETELDVRTELVLEEIVATADEECPGPSRRKVQSVLLLWSVYVYIMKLAAKAHVFVVV</sequence>
<name>R7YRF5_CONA1</name>
<accession>R7YRF5</accession>
<proteinExistence type="predicted"/>
<dbReference type="GeneID" id="19900767"/>
<feature type="compositionally biased region" description="Acidic residues" evidence="1">
    <location>
        <begin position="1"/>
        <end position="17"/>
    </location>
</feature>
<dbReference type="HOGENOM" id="CLU_1686463_0_0_1"/>
<protein>
    <submittedName>
        <fullName evidence="2">Uncharacterized protein</fullName>
    </submittedName>
</protein>
<dbReference type="EMBL" id="JH767567">
    <property type="protein sequence ID" value="EON64226.1"/>
    <property type="molecule type" value="Genomic_DNA"/>
</dbReference>